<feature type="compositionally biased region" description="Basic and acidic residues" evidence="2">
    <location>
        <begin position="430"/>
        <end position="439"/>
    </location>
</feature>
<dbReference type="EMBL" id="CDMY01000397">
    <property type="protein sequence ID" value="CEM09922.1"/>
    <property type="molecule type" value="Genomic_DNA"/>
</dbReference>
<dbReference type="InParanoid" id="A0A0G4FAH1"/>
<feature type="compositionally biased region" description="Polar residues" evidence="2">
    <location>
        <begin position="182"/>
        <end position="192"/>
    </location>
</feature>
<dbReference type="PANTHER" id="PTHR23035:SF2">
    <property type="entry name" value="KIAA1430 HOMOLOGUE"/>
    <property type="match status" value="1"/>
</dbReference>
<sequence length="457" mass="50235">MQCQKRTDCTHGNPIIGELFHSTQWRIHSDRLRKSRPQIDTAVPLSTVYSRGLPKDYPYQQNKKKEAAYQNYKMLQSIAKTMTRVPQLPERIKGCPPSLNRHARQKELFRIMGENQRLLHRLETCKSVYSVQKLKEERKVQLKYRFNCSYACRRQKMGSGACGTLPPLDASKRFRGFHSSRAKAQSSPSQSHAYPGSAVHSPGSKSCPVLPPIEAQDSSAEPPPPAAAAATESDFPPPPEEIDGEDGGLPDPYGPDFVTPSNESPVPSSASLTGRGRSSRVSRGSKSSNGRPPTSSVAGGGKGERGLAKDSAGGGERESDDAEAVLAAMPPPPDRPPGRRGGPSHLRVETGDEGRGPVPLRATEEGARLAPQKQRKAGEKKAKQRVKEEHWKDKQLAALLNELDGANPYYEEVSVGEGESRAQGVLQRAQLEKEHERSRLMQSQDRPHMAGKRMPRR</sequence>
<evidence type="ECO:0000313" key="3">
    <source>
        <dbReference type="EMBL" id="CEM09922.1"/>
    </source>
</evidence>
<feature type="region of interest" description="Disordered" evidence="2">
    <location>
        <begin position="414"/>
        <end position="457"/>
    </location>
</feature>
<comment type="similarity">
    <text evidence="1">Belongs to the CFAP97 family.</text>
</comment>
<accession>A0A0G4FAH1</accession>
<evidence type="ECO:0000256" key="1">
    <source>
        <dbReference type="ARBA" id="ARBA00008315"/>
    </source>
</evidence>
<feature type="region of interest" description="Disordered" evidence="2">
    <location>
        <begin position="177"/>
        <end position="390"/>
    </location>
</feature>
<proteinExistence type="inferred from homology"/>
<evidence type="ECO:0000313" key="4">
    <source>
        <dbReference type="Proteomes" id="UP000041254"/>
    </source>
</evidence>
<dbReference type="VEuPathDB" id="CryptoDB:Vbra_8926"/>
<dbReference type="AlphaFoldDB" id="A0A0G4FAH1"/>
<dbReference type="InterPro" id="IPR029488">
    <property type="entry name" value="Hmw/CFAP97"/>
</dbReference>
<feature type="compositionally biased region" description="Polar residues" evidence="2">
    <location>
        <begin position="259"/>
        <end position="272"/>
    </location>
</feature>
<reference evidence="3 4" key="1">
    <citation type="submission" date="2014-11" db="EMBL/GenBank/DDBJ databases">
        <authorList>
            <person name="Zhu J."/>
            <person name="Qi W."/>
            <person name="Song R."/>
        </authorList>
    </citation>
    <scope>NUCLEOTIDE SEQUENCE [LARGE SCALE GENOMIC DNA]</scope>
</reference>
<gene>
    <name evidence="3" type="ORF">Vbra_8926</name>
</gene>
<protein>
    <submittedName>
        <fullName evidence="3">Uncharacterized protein</fullName>
    </submittedName>
</protein>
<feature type="compositionally biased region" description="Low complexity" evidence="2">
    <location>
        <begin position="274"/>
        <end position="291"/>
    </location>
</feature>
<name>A0A0G4FAH1_VITBC</name>
<dbReference type="OrthoDB" id="2163395at2759"/>
<organism evidence="3 4">
    <name type="scientific">Vitrella brassicaformis (strain CCMP3155)</name>
    <dbReference type="NCBI Taxonomy" id="1169540"/>
    <lineage>
        <taxon>Eukaryota</taxon>
        <taxon>Sar</taxon>
        <taxon>Alveolata</taxon>
        <taxon>Colpodellida</taxon>
        <taxon>Vitrellaceae</taxon>
        <taxon>Vitrella</taxon>
    </lineage>
</organism>
<dbReference type="Pfam" id="PF13879">
    <property type="entry name" value="Hmw_CFAP97"/>
    <property type="match status" value="1"/>
</dbReference>
<dbReference type="InterPro" id="IPR038791">
    <property type="entry name" value="Cfap97/Hemingway"/>
</dbReference>
<dbReference type="PANTHER" id="PTHR23035">
    <property type="entry name" value="CILIA- AND FLAGELLA-ASSOCIATED PROTEIN 97-RELATED"/>
    <property type="match status" value="1"/>
</dbReference>
<dbReference type="Proteomes" id="UP000041254">
    <property type="component" value="Unassembled WGS sequence"/>
</dbReference>
<feature type="compositionally biased region" description="Basic and acidic residues" evidence="2">
    <location>
        <begin position="376"/>
        <end position="390"/>
    </location>
</feature>
<evidence type="ECO:0000256" key="2">
    <source>
        <dbReference type="SAM" id="MobiDB-lite"/>
    </source>
</evidence>
<feature type="compositionally biased region" description="Basic and acidic residues" evidence="2">
    <location>
        <begin position="346"/>
        <end position="355"/>
    </location>
</feature>
<keyword evidence="4" id="KW-1185">Reference proteome</keyword>